<evidence type="ECO:0000313" key="3">
    <source>
        <dbReference type="Proteomes" id="UP000465062"/>
    </source>
</evidence>
<reference evidence="2 3" key="1">
    <citation type="submission" date="2019-06" db="EMBL/GenBank/DDBJ databases">
        <title>An operon consisting of a P-type ATPase gene and a transcriptional regular gene given the different cadmium resistance in Bacillus vietamensis 151-6 and Bacillus marisflavi 151-25.</title>
        <authorList>
            <person name="Yu X."/>
        </authorList>
    </citation>
    <scope>NUCLEOTIDE SEQUENCE [LARGE SCALE GENOMIC DNA]</scope>
    <source>
        <strain evidence="2 3">151-6</strain>
    </source>
</reference>
<dbReference type="Proteomes" id="UP000465062">
    <property type="component" value="Chromosome"/>
</dbReference>
<feature type="domain" description="Homing endonuclease LAGLIDADG" evidence="1">
    <location>
        <begin position="9"/>
        <end position="170"/>
    </location>
</feature>
<accession>A0A6I6UW89</accession>
<dbReference type="Pfam" id="PF03161">
    <property type="entry name" value="LAGLIDADG_2"/>
    <property type="match status" value="1"/>
</dbReference>
<name>A0A6I6UW89_9BACI</name>
<dbReference type="AlphaFoldDB" id="A0A6I6UW89"/>
<dbReference type="Gene3D" id="3.10.28.10">
    <property type="entry name" value="Homing endonucleases"/>
    <property type="match status" value="2"/>
</dbReference>
<sequence length="314" mass="36969">MLPCEESLSMICGKLLGDGCIVKQEGRKPRFQFIHSIKDKEWCYYCYSRLKDYLPLTGPHYKRIEDNRVQAGYTESYHVQSRTHDHITNLRSIWYKNRKKVLPFEFLGKYLTPLALAWWYQDDGHLKKVSTIPRKIILSTDNFTPAENNQLCQLLKNKYSLFFSIDKQNRIILYDQFQIHYFLFLVSPYLHPCMYRKTITSCDIYNQCLNPNRTTIYLPAHIKLTSPTREINEKLSMLPDIFTAIKCNNFYTNELLTFIESTKTHVSKKPYQIVVSEENLQNLSKLNKMTGLNASIVAQLCFMEVQSKKRLGQN</sequence>
<protein>
    <submittedName>
        <fullName evidence="2">Endonuclease</fullName>
    </submittedName>
</protein>
<dbReference type="SUPFAM" id="SSF55608">
    <property type="entry name" value="Homing endonucleases"/>
    <property type="match status" value="1"/>
</dbReference>
<dbReference type="InterPro" id="IPR004860">
    <property type="entry name" value="LAGLIDADG_dom"/>
</dbReference>
<keyword evidence="2" id="KW-0378">Hydrolase</keyword>
<dbReference type="RefSeq" id="WP_159362879.1">
    <property type="nucleotide sequence ID" value="NZ_CP047394.1"/>
</dbReference>
<dbReference type="GO" id="GO:0004519">
    <property type="term" value="F:endonuclease activity"/>
    <property type="evidence" value="ECO:0007669"/>
    <property type="project" value="UniProtKB-KW"/>
</dbReference>
<dbReference type="KEGG" id="bvq:FHE72_20895"/>
<evidence type="ECO:0000259" key="1">
    <source>
        <dbReference type="Pfam" id="PF03161"/>
    </source>
</evidence>
<dbReference type="EMBL" id="CP047394">
    <property type="protein sequence ID" value="QHE63196.1"/>
    <property type="molecule type" value="Genomic_DNA"/>
</dbReference>
<proteinExistence type="predicted"/>
<dbReference type="InterPro" id="IPR027434">
    <property type="entry name" value="Homing_endonucl"/>
</dbReference>
<organism evidence="2 3">
    <name type="scientific">Rossellomorea vietnamensis</name>
    <dbReference type="NCBI Taxonomy" id="218284"/>
    <lineage>
        <taxon>Bacteria</taxon>
        <taxon>Bacillati</taxon>
        <taxon>Bacillota</taxon>
        <taxon>Bacilli</taxon>
        <taxon>Bacillales</taxon>
        <taxon>Bacillaceae</taxon>
        <taxon>Rossellomorea</taxon>
    </lineage>
</organism>
<evidence type="ECO:0000313" key="2">
    <source>
        <dbReference type="EMBL" id="QHE63196.1"/>
    </source>
</evidence>
<keyword evidence="2" id="KW-0540">Nuclease</keyword>
<gene>
    <name evidence="2" type="ORF">FHE72_20895</name>
</gene>
<keyword evidence="2" id="KW-0255">Endonuclease</keyword>